<accession>A0A4R6X2T2</accession>
<protein>
    <recommendedName>
        <fullName evidence="3">PilZ domain-containing protein</fullName>
    </recommendedName>
</protein>
<proteinExistence type="predicted"/>
<reference evidence="1 2" key="1">
    <citation type="submission" date="2019-03" db="EMBL/GenBank/DDBJ databases">
        <title>Genomic Encyclopedia of Type Strains, Phase III (KMG-III): the genomes of soil and plant-associated and newly described type strains.</title>
        <authorList>
            <person name="Whitman W."/>
        </authorList>
    </citation>
    <scope>NUCLEOTIDE SEQUENCE [LARGE SCALE GENOMIC DNA]</scope>
    <source>
        <strain evidence="1 2">CGMCC 1.7660</strain>
    </source>
</reference>
<dbReference type="OrthoDB" id="7358815at2"/>
<evidence type="ECO:0008006" key="3">
    <source>
        <dbReference type="Google" id="ProtNLM"/>
    </source>
</evidence>
<dbReference type="RefSeq" id="WP_133611517.1">
    <property type="nucleotide sequence ID" value="NZ_SNYW01000001.1"/>
</dbReference>
<evidence type="ECO:0000313" key="1">
    <source>
        <dbReference type="EMBL" id="TDQ86402.1"/>
    </source>
</evidence>
<organism evidence="1 2">
    <name type="scientific">Dongia mobilis</name>
    <dbReference type="NCBI Taxonomy" id="578943"/>
    <lineage>
        <taxon>Bacteria</taxon>
        <taxon>Pseudomonadati</taxon>
        <taxon>Pseudomonadota</taxon>
        <taxon>Alphaproteobacteria</taxon>
        <taxon>Rhodospirillales</taxon>
        <taxon>Dongiaceae</taxon>
        <taxon>Dongia</taxon>
    </lineage>
</organism>
<keyword evidence="2" id="KW-1185">Reference proteome</keyword>
<evidence type="ECO:0000313" key="2">
    <source>
        <dbReference type="Proteomes" id="UP000295783"/>
    </source>
</evidence>
<comment type="caution">
    <text evidence="1">The sequence shown here is derived from an EMBL/GenBank/DDBJ whole genome shotgun (WGS) entry which is preliminary data.</text>
</comment>
<dbReference type="EMBL" id="SNYW01000001">
    <property type="protein sequence ID" value="TDQ86402.1"/>
    <property type="molecule type" value="Genomic_DNA"/>
</dbReference>
<sequence>MQAQMAAQNAPASPRFTLRNMHVMVDGKPHPIVNMNIQEVLIGGLPDWMAAGQRLEFSFVITLKDWERSLPTYGVVIKNDSAGLDVRYTPPLPSWRNILMKLLTEDSRGQK</sequence>
<dbReference type="AlphaFoldDB" id="A0A4R6X2T2"/>
<name>A0A4R6X2T2_9PROT</name>
<gene>
    <name evidence="1" type="ORF">A8950_0093</name>
</gene>
<dbReference type="Proteomes" id="UP000295783">
    <property type="component" value="Unassembled WGS sequence"/>
</dbReference>